<dbReference type="RefSeq" id="WP_086088874.1">
    <property type="nucleotide sequence ID" value="NZ_CP021112.1"/>
</dbReference>
<accession>A0A1W6ZT68</accession>
<evidence type="ECO:0000313" key="1">
    <source>
        <dbReference type="EMBL" id="ARQ00478.1"/>
    </source>
</evidence>
<dbReference type="STRING" id="1235591.CAK95_16370"/>
<name>A0A1W6ZT68_9HYPH</name>
<keyword evidence="2" id="KW-1185">Reference proteome</keyword>
<dbReference type="Proteomes" id="UP000194137">
    <property type="component" value="Chromosome"/>
</dbReference>
<dbReference type="EMBL" id="CP021112">
    <property type="protein sequence ID" value="ARQ00478.1"/>
    <property type="molecule type" value="Genomic_DNA"/>
</dbReference>
<gene>
    <name evidence="1" type="ORF">CAK95_16370</name>
</gene>
<dbReference type="KEGG" id="psin:CAK95_16370"/>
<protein>
    <submittedName>
        <fullName evidence="1">Uncharacterized protein</fullName>
    </submittedName>
</protein>
<organism evidence="1 2">
    <name type="scientific">Pseudorhodoplanes sinuspersici</name>
    <dbReference type="NCBI Taxonomy" id="1235591"/>
    <lineage>
        <taxon>Bacteria</taxon>
        <taxon>Pseudomonadati</taxon>
        <taxon>Pseudomonadota</taxon>
        <taxon>Alphaproteobacteria</taxon>
        <taxon>Hyphomicrobiales</taxon>
        <taxon>Pseudorhodoplanes</taxon>
    </lineage>
</organism>
<proteinExistence type="predicted"/>
<dbReference type="AlphaFoldDB" id="A0A1W6ZT68"/>
<reference evidence="1 2" key="1">
    <citation type="submission" date="2017-05" db="EMBL/GenBank/DDBJ databases">
        <title>Full genome sequence of Pseudorhodoplanes sinuspersici.</title>
        <authorList>
            <person name="Dastgheib S.M.M."/>
            <person name="Shavandi M."/>
            <person name="Tirandaz H."/>
        </authorList>
    </citation>
    <scope>NUCLEOTIDE SEQUENCE [LARGE SCALE GENOMIC DNA]</scope>
    <source>
        <strain evidence="1 2">RIPI110</strain>
    </source>
</reference>
<sequence length="73" mass="7876">MSRDRVAGIGFHHPHRNARPLTTRKIALAHLLMTAVLVICIVVAVTAVTFGMARAGTPISKNVALVSLLLIHR</sequence>
<evidence type="ECO:0000313" key="2">
    <source>
        <dbReference type="Proteomes" id="UP000194137"/>
    </source>
</evidence>